<reference evidence="3 4" key="2">
    <citation type="submission" date="2018-11" db="EMBL/GenBank/DDBJ databases">
        <authorList>
            <consortium name="Pathogen Informatics"/>
        </authorList>
    </citation>
    <scope>NUCLEOTIDE SEQUENCE [LARGE SCALE GENOMIC DNA]</scope>
</reference>
<dbReference type="InterPro" id="IPR006011">
    <property type="entry name" value="Syntaxin_N"/>
</dbReference>
<organism evidence="5">
    <name type="scientific">Rodentolepis nana</name>
    <name type="common">Dwarf tapeworm</name>
    <name type="synonym">Hymenolepis nana</name>
    <dbReference type="NCBI Taxonomy" id="102285"/>
    <lineage>
        <taxon>Eukaryota</taxon>
        <taxon>Metazoa</taxon>
        <taxon>Spiralia</taxon>
        <taxon>Lophotrochozoa</taxon>
        <taxon>Platyhelminthes</taxon>
        <taxon>Cestoda</taxon>
        <taxon>Eucestoda</taxon>
        <taxon>Cyclophyllidea</taxon>
        <taxon>Hymenolepididae</taxon>
        <taxon>Rodentolepis</taxon>
    </lineage>
</organism>
<gene>
    <name evidence="3" type="ORF">HNAJ_LOCUS3764</name>
</gene>
<keyword evidence="4" id="KW-1185">Reference proteome</keyword>
<evidence type="ECO:0000313" key="3">
    <source>
        <dbReference type="EMBL" id="VDN99623.1"/>
    </source>
</evidence>
<dbReference type="SMART" id="SM00503">
    <property type="entry name" value="SynN"/>
    <property type="match status" value="1"/>
</dbReference>
<dbReference type="SUPFAM" id="SSF47661">
    <property type="entry name" value="t-snare proteins"/>
    <property type="match status" value="1"/>
</dbReference>
<evidence type="ECO:0000313" key="5">
    <source>
        <dbReference type="WBParaSite" id="HNAJ_0000376601-mRNA-1"/>
    </source>
</evidence>
<evidence type="ECO:0000259" key="2">
    <source>
        <dbReference type="SMART" id="SM00503"/>
    </source>
</evidence>
<dbReference type="AlphaFoldDB" id="A0A0R3T9M7"/>
<dbReference type="WBParaSite" id="HNAJ_0000376601-mRNA-1">
    <property type="protein sequence ID" value="HNAJ_0000376601-mRNA-1"/>
    <property type="gene ID" value="HNAJ_0000376601"/>
</dbReference>
<dbReference type="Pfam" id="PF00804">
    <property type="entry name" value="Syntaxin"/>
    <property type="match status" value="1"/>
</dbReference>
<feature type="region of interest" description="Disordered" evidence="1">
    <location>
        <begin position="1"/>
        <end position="27"/>
    </location>
</feature>
<sequence length="124" mass="14009">MTKDLLGALKAAQSEDEGGMPEAPVPLDGSQYMNEFFAQVEEIRKFIERIQGLVEDVKNKHGDILSSPNQDEKTKAQLEEAMAEIKMLAHKVRAKLKQMEMNIEYDENADKSSADLRIRKTQVS</sequence>
<evidence type="ECO:0000313" key="4">
    <source>
        <dbReference type="Proteomes" id="UP000278807"/>
    </source>
</evidence>
<dbReference type="OrthoDB" id="10255013at2759"/>
<dbReference type="Gene3D" id="1.20.58.70">
    <property type="match status" value="1"/>
</dbReference>
<name>A0A0R3T9M7_RODNA</name>
<dbReference type="GO" id="GO:0016192">
    <property type="term" value="P:vesicle-mediated transport"/>
    <property type="evidence" value="ECO:0007669"/>
    <property type="project" value="InterPro"/>
</dbReference>
<proteinExistence type="predicted"/>
<evidence type="ECO:0000256" key="1">
    <source>
        <dbReference type="SAM" id="MobiDB-lite"/>
    </source>
</evidence>
<dbReference type="InterPro" id="IPR010989">
    <property type="entry name" value="SNARE"/>
</dbReference>
<accession>A0A0R3T9M7</accession>
<dbReference type="Proteomes" id="UP000278807">
    <property type="component" value="Unassembled WGS sequence"/>
</dbReference>
<reference evidence="5" key="1">
    <citation type="submission" date="2017-02" db="UniProtKB">
        <authorList>
            <consortium name="WormBaseParasite"/>
        </authorList>
    </citation>
    <scope>IDENTIFICATION</scope>
</reference>
<dbReference type="EMBL" id="UZAE01002318">
    <property type="protein sequence ID" value="VDN99623.1"/>
    <property type="molecule type" value="Genomic_DNA"/>
</dbReference>
<dbReference type="STRING" id="102285.A0A0R3T9M7"/>
<dbReference type="GO" id="GO:0016020">
    <property type="term" value="C:membrane"/>
    <property type="evidence" value="ECO:0007669"/>
    <property type="project" value="InterPro"/>
</dbReference>
<feature type="domain" description="Syntaxin N-terminal" evidence="2">
    <location>
        <begin position="28"/>
        <end position="124"/>
    </location>
</feature>
<protein>
    <submittedName>
        <fullName evidence="5">SynN domain-containing protein</fullName>
    </submittedName>
</protein>